<dbReference type="AlphaFoldDB" id="A0A1T4WZC5"/>
<accession>A0A1T4WZC5</accession>
<dbReference type="Proteomes" id="UP000190774">
    <property type="component" value="Unassembled WGS sequence"/>
</dbReference>
<feature type="signal peptide" evidence="1">
    <location>
        <begin position="1"/>
        <end position="22"/>
    </location>
</feature>
<feature type="chain" id="PRO_5012956249" evidence="1">
    <location>
        <begin position="23"/>
        <end position="60"/>
    </location>
</feature>
<keyword evidence="1" id="KW-0732">Signal</keyword>
<evidence type="ECO:0000313" key="3">
    <source>
        <dbReference type="Proteomes" id="UP000190774"/>
    </source>
</evidence>
<evidence type="ECO:0000256" key="1">
    <source>
        <dbReference type="SAM" id="SignalP"/>
    </source>
</evidence>
<evidence type="ECO:0000313" key="2">
    <source>
        <dbReference type="EMBL" id="SKA82712.1"/>
    </source>
</evidence>
<gene>
    <name evidence="2" type="ORF">SAMN02745166_00956</name>
</gene>
<keyword evidence="3" id="KW-1185">Reference proteome</keyword>
<organism evidence="2 3">
    <name type="scientific">Prosthecobacter debontii</name>
    <dbReference type="NCBI Taxonomy" id="48467"/>
    <lineage>
        <taxon>Bacteria</taxon>
        <taxon>Pseudomonadati</taxon>
        <taxon>Verrucomicrobiota</taxon>
        <taxon>Verrucomicrobiia</taxon>
        <taxon>Verrucomicrobiales</taxon>
        <taxon>Verrucomicrobiaceae</taxon>
        <taxon>Prosthecobacter</taxon>
    </lineage>
</organism>
<name>A0A1T4WZC5_9BACT</name>
<dbReference type="RefSeq" id="WP_078812147.1">
    <property type="nucleotide sequence ID" value="NZ_FUYE01000002.1"/>
</dbReference>
<reference evidence="3" key="1">
    <citation type="submission" date="2017-02" db="EMBL/GenBank/DDBJ databases">
        <authorList>
            <person name="Varghese N."/>
            <person name="Submissions S."/>
        </authorList>
    </citation>
    <scope>NUCLEOTIDE SEQUENCE [LARGE SCALE GENOMIC DNA]</scope>
    <source>
        <strain evidence="3">ATCC 700200</strain>
    </source>
</reference>
<proteinExistence type="predicted"/>
<protein>
    <submittedName>
        <fullName evidence="2">Uncharacterized protein</fullName>
    </submittedName>
</protein>
<sequence>MKDINFIPLLAGLVLAFTLAMAAIGASDSAEPFPDNVVEKQAPAKPDYRVVAEWSGVALP</sequence>
<dbReference type="EMBL" id="FUYE01000002">
    <property type="protein sequence ID" value="SKA82712.1"/>
    <property type="molecule type" value="Genomic_DNA"/>
</dbReference>